<proteinExistence type="predicted"/>
<dbReference type="Proteomes" id="UP000572051">
    <property type="component" value="Unassembled WGS sequence"/>
</dbReference>
<comment type="caution">
    <text evidence="1">The sequence shown here is derived from an EMBL/GenBank/DDBJ whole genome shotgun (WGS) entry which is preliminary data.</text>
</comment>
<keyword evidence="2" id="KW-1185">Reference proteome</keyword>
<evidence type="ECO:0000313" key="2">
    <source>
        <dbReference type="Proteomes" id="UP000572051"/>
    </source>
</evidence>
<evidence type="ECO:0000313" key="1">
    <source>
        <dbReference type="EMBL" id="NYJ32367.1"/>
    </source>
</evidence>
<protein>
    <submittedName>
        <fullName evidence="1">Uncharacterized protein</fullName>
    </submittedName>
</protein>
<name>A0A7Z0EI36_9ACTN</name>
<dbReference type="AlphaFoldDB" id="A0A7Z0EI36"/>
<organism evidence="1 2">
    <name type="scientific">Nocardiopsis aegyptia</name>
    <dbReference type="NCBI Taxonomy" id="220378"/>
    <lineage>
        <taxon>Bacteria</taxon>
        <taxon>Bacillati</taxon>
        <taxon>Actinomycetota</taxon>
        <taxon>Actinomycetes</taxon>
        <taxon>Streptosporangiales</taxon>
        <taxon>Nocardiopsidaceae</taxon>
        <taxon>Nocardiopsis</taxon>
    </lineage>
</organism>
<dbReference type="RefSeq" id="WP_179820151.1">
    <property type="nucleotide sequence ID" value="NZ_JACCFS010000001.1"/>
</dbReference>
<reference evidence="1 2" key="1">
    <citation type="submission" date="2020-07" db="EMBL/GenBank/DDBJ databases">
        <title>Sequencing the genomes of 1000 actinobacteria strains.</title>
        <authorList>
            <person name="Klenk H.-P."/>
        </authorList>
    </citation>
    <scope>NUCLEOTIDE SEQUENCE [LARGE SCALE GENOMIC DNA]</scope>
    <source>
        <strain evidence="1 2">DSM 44442</strain>
    </source>
</reference>
<sequence length="204" mass="21175">MIDAIEAIDWCSVPGPTDYYRPEAALEGLHDLARARGRTEAASAASHLAAGGIMHDHSGTVVPAAVPAAPLLLQIAQKRTSAAQAAALELVEDALNLHSWPGFARTRGQVRLCCAIADHVHARAPFLAGLGGPSRSLLATAREHWRADIEETCVEGSDTLVFGFLTGSLPGLSREVELGGTGIPKAATSLNLAALNPQCSGSNS</sequence>
<accession>A0A7Z0EI36</accession>
<dbReference type="EMBL" id="JACCFS010000001">
    <property type="protein sequence ID" value="NYJ32367.1"/>
    <property type="molecule type" value="Genomic_DNA"/>
</dbReference>
<gene>
    <name evidence="1" type="ORF">HNR10_000248</name>
</gene>